<dbReference type="Pfam" id="PF00884">
    <property type="entry name" value="Sulfatase"/>
    <property type="match status" value="1"/>
</dbReference>
<dbReference type="KEGG" id="tpol:Mal48_14470"/>
<keyword evidence="7" id="KW-1185">Reference proteome</keyword>
<organism evidence="6 7">
    <name type="scientific">Thalassoglobus polymorphus</name>
    <dbReference type="NCBI Taxonomy" id="2527994"/>
    <lineage>
        <taxon>Bacteria</taxon>
        <taxon>Pseudomonadati</taxon>
        <taxon>Planctomycetota</taxon>
        <taxon>Planctomycetia</taxon>
        <taxon>Planctomycetales</taxon>
        <taxon>Planctomycetaceae</taxon>
        <taxon>Thalassoglobus</taxon>
    </lineage>
</organism>
<dbReference type="EC" id="3.1.6.1" evidence="6"/>
<dbReference type="EMBL" id="CP036267">
    <property type="protein sequence ID" value="QDT32205.1"/>
    <property type="molecule type" value="Genomic_DNA"/>
</dbReference>
<dbReference type="PANTHER" id="PTHR42693:SF53">
    <property type="entry name" value="ENDO-4-O-SULFATASE"/>
    <property type="match status" value="1"/>
</dbReference>
<keyword evidence="2" id="KW-0479">Metal-binding</keyword>
<dbReference type="InterPro" id="IPR024607">
    <property type="entry name" value="Sulfatase_CS"/>
</dbReference>
<dbReference type="GO" id="GO:0046872">
    <property type="term" value="F:metal ion binding"/>
    <property type="evidence" value="ECO:0007669"/>
    <property type="project" value="UniProtKB-KW"/>
</dbReference>
<accession>A0A517QKP1</accession>
<dbReference type="PROSITE" id="PS00149">
    <property type="entry name" value="SULFATASE_2"/>
    <property type="match status" value="1"/>
</dbReference>
<keyword evidence="4" id="KW-0106">Calcium</keyword>
<reference evidence="6 7" key="1">
    <citation type="submission" date="2019-02" db="EMBL/GenBank/DDBJ databases">
        <title>Deep-cultivation of Planctomycetes and their phenomic and genomic characterization uncovers novel biology.</title>
        <authorList>
            <person name="Wiegand S."/>
            <person name="Jogler M."/>
            <person name="Boedeker C."/>
            <person name="Pinto D."/>
            <person name="Vollmers J."/>
            <person name="Rivas-Marin E."/>
            <person name="Kohn T."/>
            <person name="Peeters S.H."/>
            <person name="Heuer A."/>
            <person name="Rast P."/>
            <person name="Oberbeckmann S."/>
            <person name="Bunk B."/>
            <person name="Jeske O."/>
            <person name="Meyerdierks A."/>
            <person name="Storesund J.E."/>
            <person name="Kallscheuer N."/>
            <person name="Luecker S."/>
            <person name="Lage O.M."/>
            <person name="Pohl T."/>
            <person name="Merkel B.J."/>
            <person name="Hornburger P."/>
            <person name="Mueller R.-W."/>
            <person name="Bruemmer F."/>
            <person name="Labrenz M."/>
            <person name="Spormann A.M."/>
            <person name="Op den Camp H."/>
            <person name="Overmann J."/>
            <person name="Amann R."/>
            <person name="Jetten M.S.M."/>
            <person name="Mascher T."/>
            <person name="Medema M.H."/>
            <person name="Devos D.P."/>
            <person name="Kaster A.-K."/>
            <person name="Ovreas L."/>
            <person name="Rohde M."/>
            <person name="Galperin M.Y."/>
            <person name="Jogler C."/>
        </authorList>
    </citation>
    <scope>NUCLEOTIDE SEQUENCE [LARGE SCALE GENOMIC DNA]</scope>
    <source>
        <strain evidence="6 7">Mal48</strain>
    </source>
</reference>
<dbReference type="GO" id="GO:0004065">
    <property type="term" value="F:arylsulfatase activity"/>
    <property type="evidence" value="ECO:0007669"/>
    <property type="project" value="UniProtKB-EC"/>
</dbReference>
<dbReference type="Proteomes" id="UP000315724">
    <property type="component" value="Chromosome"/>
</dbReference>
<dbReference type="InterPro" id="IPR017850">
    <property type="entry name" value="Alkaline_phosphatase_core_sf"/>
</dbReference>
<evidence type="ECO:0000256" key="2">
    <source>
        <dbReference type="ARBA" id="ARBA00022723"/>
    </source>
</evidence>
<dbReference type="Gene3D" id="3.30.1120.10">
    <property type="match status" value="1"/>
</dbReference>
<evidence type="ECO:0000256" key="3">
    <source>
        <dbReference type="ARBA" id="ARBA00022801"/>
    </source>
</evidence>
<dbReference type="PANTHER" id="PTHR42693">
    <property type="entry name" value="ARYLSULFATASE FAMILY MEMBER"/>
    <property type="match status" value="1"/>
</dbReference>
<dbReference type="SUPFAM" id="SSF53649">
    <property type="entry name" value="Alkaline phosphatase-like"/>
    <property type="match status" value="1"/>
</dbReference>
<gene>
    <name evidence="6" type="primary">atsA_13</name>
    <name evidence="6" type="ORF">Mal48_14470</name>
</gene>
<sequence length="593" mass="67911" precursor="true">MGPCSALQTRLSFCYDYDCYKCLLKMHAANLLVHGSTISTKGMSNMKNLQALTFEYGWFRHFAAFALLSYLAFAGRDLNAADDRPNIVLIMADDLGYSDLGCYGGEIETPSIDRLAAEGLKFSQFYNCAVCRTSRVALLTGLHPRRVKGRMLHDNMTTLGEVVKSAGYRTSLIGKWHFPVTKPQDRGRLPTRRGFDHYYGLAAGCCNFFDPAKPFPDYYQGQGPEPFLDQETPITEFPEDYYTTDAFTDRAVEQIQEFAEAEKKTPFFLHLCYNAPHYPLHAKPKDIAKYQGRFDDGYFAMRERRIERLKELGLINQDWKLSEPDPQQSRLTYDYEITPWDEVKNIARERRRMEVYAAMVDSMDQGIARVMEALERSGIAENTCVIFLSDNGGCASHSGYRNVEVKKAHEEYNKELPGSIDTYDYVAQGWGWAQNAPFRRYKVWTHEGGISTPMIVRWPKKIRAGTLTHQVGHIVDFMPTIIEMSGATYPEFREEIEVLPTDGVSLLPVFEGRQRADHDSLFWYLYGNRAVRKGKWKLVWGSNVKKWELFDMEADRTETNDLAAENPQIVKELEAEWLQWARKTGAPLKGNAL</sequence>
<name>A0A517QKP1_9PLAN</name>
<evidence type="ECO:0000259" key="5">
    <source>
        <dbReference type="Pfam" id="PF00884"/>
    </source>
</evidence>
<evidence type="ECO:0000256" key="4">
    <source>
        <dbReference type="ARBA" id="ARBA00022837"/>
    </source>
</evidence>
<dbReference type="InterPro" id="IPR050738">
    <property type="entry name" value="Sulfatase"/>
</dbReference>
<dbReference type="AlphaFoldDB" id="A0A517QKP1"/>
<evidence type="ECO:0000256" key="1">
    <source>
        <dbReference type="ARBA" id="ARBA00008779"/>
    </source>
</evidence>
<keyword evidence="3 6" id="KW-0378">Hydrolase</keyword>
<feature type="domain" description="Sulfatase N-terminal" evidence="5">
    <location>
        <begin position="85"/>
        <end position="486"/>
    </location>
</feature>
<comment type="similarity">
    <text evidence="1">Belongs to the sulfatase family.</text>
</comment>
<dbReference type="CDD" id="cd16025">
    <property type="entry name" value="PAS_like"/>
    <property type="match status" value="1"/>
</dbReference>
<dbReference type="Gene3D" id="3.40.720.10">
    <property type="entry name" value="Alkaline Phosphatase, subunit A"/>
    <property type="match status" value="1"/>
</dbReference>
<evidence type="ECO:0000313" key="7">
    <source>
        <dbReference type="Proteomes" id="UP000315724"/>
    </source>
</evidence>
<protein>
    <submittedName>
        <fullName evidence="6">Arylsulfatase</fullName>
        <ecNumber evidence="6">3.1.6.1</ecNumber>
    </submittedName>
</protein>
<evidence type="ECO:0000313" key="6">
    <source>
        <dbReference type="EMBL" id="QDT32205.1"/>
    </source>
</evidence>
<dbReference type="InterPro" id="IPR000917">
    <property type="entry name" value="Sulfatase_N"/>
</dbReference>
<proteinExistence type="inferred from homology"/>